<evidence type="ECO:0000256" key="4">
    <source>
        <dbReference type="ARBA" id="ARBA00023136"/>
    </source>
</evidence>
<dbReference type="InterPro" id="IPR011990">
    <property type="entry name" value="TPR-like_helical_dom_sf"/>
</dbReference>
<accession>A0A8J3GBH6</accession>
<evidence type="ECO:0000256" key="1">
    <source>
        <dbReference type="ARBA" id="ARBA00004442"/>
    </source>
</evidence>
<organism evidence="9 10">
    <name type="scientific">Persicitalea jodogahamensis</name>
    <dbReference type="NCBI Taxonomy" id="402147"/>
    <lineage>
        <taxon>Bacteria</taxon>
        <taxon>Pseudomonadati</taxon>
        <taxon>Bacteroidota</taxon>
        <taxon>Cytophagia</taxon>
        <taxon>Cytophagales</taxon>
        <taxon>Spirosomataceae</taxon>
        <taxon>Persicitalea</taxon>
    </lineage>
</organism>
<comment type="caution">
    <text evidence="9">The sequence shown here is derived from an EMBL/GenBank/DDBJ whole genome shotgun (WGS) entry which is preliminary data.</text>
</comment>
<evidence type="ECO:0000313" key="10">
    <source>
        <dbReference type="Proteomes" id="UP000598271"/>
    </source>
</evidence>
<evidence type="ECO:0000256" key="5">
    <source>
        <dbReference type="ARBA" id="ARBA00023237"/>
    </source>
</evidence>
<dbReference type="Pfam" id="PF07980">
    <property type="entry name" value="SusD_RagB"/>
    <property type="match status" value="1"/>
</dbReference>
<name>A0A8J3GBH6_9BACT</name>
<evidence type="ECO:0000259" key="8">
    <source>
        <dbReference type="Pfam" id="PF14322"/>
    </source>
</evidence>
<evidence type="ECO:0000313" key="9">
    <source>
        <dbReference type="EMBL" id="GHB87023.1"/>
    </source>
</evidence>
<keyword evidence="3 6" id="KW-0732">Signal</keyword>
<feature type="domain" description="RagB/SusD" evidence="7">
    <location>
        <begin position="343"/>
        <end position="505"/>
    </location>
</feature>
<dbReference type="AlphaFoldDB" id="A0A8J3GBH6"/>
<keyword evidence="10" id="KW-1185">Reference proteome</keyword>
<comment type="similarity">
    <text evidence="2">Belongs to the SusD family.</text>
</comment>
<dbReference type="InterPro" id="IPR033985">
    <property type="entry name" value="SusD-like_N"/>
</dbReference>
<dbReference type="InterPro" id="IPR012944">
    <property type="entry name" value="SusD_RagB_dom"/>
</dbReference>
<dbReference type="SUPFAM" id="SSF48452">
    <property type="entry name" value="TPR-like"/>
    <property type="match status" value="1"/>
</dbReference>
<evidence type="ECO:0000256" key="6">
    <source>
        <dbReference type="SAM" id="SignalP"/>
    </source>
</evidence>
<feature type="domain" description="SusD-like N-terminal" evidence="8">
    <location>
        <begin position="39"/>
        <end position="226"/>
    </location>
</feature>
<protein>
    <submittedName>
        <fullName evidence="9">Membrane protein</fullName>
    </submittedName>
</protein>
<evidence type="ECO:0000259" key="7">
    <source>
        <dbReference type="Pfam" id="PF07980"/>
    </source>
</evidence>
<reference evidence="9 10" key="1">
    <citation type="journal article" date="2014" name="Int. J. Syst. Evol. Microbiol.">
        <title>Complete genome sequence of Corynebacterium casei LMG S-19264T (=DSM 44701T), isolated from a smear-ripened cheese.</title>
        <authorList>
            <consortium name="US DOE Joint Genome Institute (JGI-PGF)"/>
            <person name="Walter F."/>
            <person name="Albersmeier A."/>
            <person name="Kalinowski J."/>
            <person name="Ruckert C."/>
        </authorList>
    </citation>
    <scope>NUCLEOTIDE SEQUENCE [LARGE SCALE GENOMIC DNA]</scope>
    <source>
        <strain evidence="9 10">KCTC 12866</strain>
    </source>
</reference>
<evidence type="ECO:0000256" key="3">
    <source>
        <dbReference type="ARBA" id="ARBA00022729"/>
    </source>
</evidence>
<feature type="signal peptide" evidence="6">
    <location>
        <begin position="1"/>
        <end position="19"/>
    </location>
</feature>
<dbReference type="GO" id="GO:0009279">
    <property type="term" value="C:cell outer membrane"/>
    <property type="evidence" value="ECO:0007669"/>
    <property type="project" value="UniProtKB-SubCell"/>
</dbReference>
<dbReference type="Gene3D" id="1.25.40.390">
    <property type="match status" value="1"/>
</dbReference>
<dbReference type="Pfam" id="PF14322">
    <property type="entry name" value="SusD-like_3"/>
    <property type="match status" value="1"/>
</dbReference>
<evidence type="ECO:0000256" key="2">
    <source>
        <dbReference type="ARBA" id="ARBA00006275"/>
    </source>
</evidence>
<comment type="subcellular location">
    <subcellularLocation>
        <location evidence="1">Cell outer membrane</location>
    </subcellularLocation>
</comment>
<proteinExistence type="inferred from homology"/>
<gene>
    <name evidence="9" type="ORF">GCM10007390_48580</name>
</gene>
<keyword evidence="5" id="KW-0998">Cell outer membrane</keyword>
<keyword evidence="4" id="KW-0472">Membrane</keyword>
<feature type="chain" id="PRO_5035278337" evidence="6">
    <location>
        <begin position="20"/>
        <end position="505"/>
    </location>
</feature>
<dbReference type="Proteomes" id="UP000598271">
    <property type="component" value="Unassembled WGS sequence"/>
</dbReference>
<dbReference type="EMBL" id="BMXF01000007">
    <property type="protein sequence ID" value="GHB87023.1"/>
    <property type="molecule type" value="Genomic_DNA"/>
</dbReference>
<sequence>MLLYMKRLTLHLTFLAVVAAHSSCTNLEEKPIGLLAPESFFKSPGDVEAAIMGAYAEYAAVAIYSNTFAMTIMVRSDMVDIGDRNTSADRIQVNEFSIDPSNNNISEAWDAFYRSISAANTAIQGAKSINADEKIKKKLEAEARFIRAHSYFQLVRMHGAVPYLDRPVESAAALDSASRTPANVIYNHIEADLKFAKENLPDQQPGGVRNRATSGSAATELVDVYLTLKMFDKAAQESRYVIGKAGAYGYELEKNYQDLFNGDLANRLREPIFNIDWQNGFTDYPYQADWLAVHTRIKDYKPRSTSIVVPSLAVYNSWDGRDYRKRVSFEDSVVINGKLTALTDTKFTAPRPHIAKYFRYPGPQEAGNDRRTDNDYHIYRYADLLLMAAEAIAESEGAKAEAIGYVNQVRKRARFNGKTETKFPADIPATVGKTELIQIIREERRLELAFEMKRWFDIQRWGILKEVFEGANSLEPHKVDPARDYLFPIPQTEIDVTRFKQNPGY</sequence>